<dbReference type="Proteomes" id="UP000325307">
    <property type="component" value="Unassembled WGS sequence"/>
</dbReference>
<evidence type="ECO:0000313" key="4">
    <source>
        <dbReference type="Proteomes" id="UP000325307"/>
    </source>
</evidence>
<dbReference type="InterPro" id="IPR058058">
    <property type="entry name" value="CBU_0592-like"/>
</dbReference>
<dbReference type="OrthoDB" id="3256397at2"/>
<reference evidence="3 4" key="1">
    <citation type="submission" date="2019-09" db="EMBL/GenBank/DDBJ databases">
        <title>Arthrobacter zafarii sp. nov., a moderately thermotolerant and halotolerant actinobacterium isolated from Cholistan desert soil of Pakistan.</title>
        <authorList>
            <person name="Amin A."/>
            <person name="Ahmed I."/>
            <person name="Khalid N."/>
            <person name="Schumann P."/>
            <person name="Busse H.J."/>
            <person name="Khan I.U."/>
            <person name="Li S."/>
            <person name="Li W.J."/>
        </authorList>
    </citation>
    <scope>NUCLEOTIDE SEQUENCE [LARGE SCALE GENOMIC DNA]</scope>
    <source>
        <strain evidence="3 4">NCCP-1664</strain>
    </source>
</reference>
<keyword evidence="1" id="KW-1133">Transmembrane helix</keyword>
<proteinExistence type="predicted"/>
<organism evidence="3 4">
    <name type="scientific">Zafaria cholistanensis</name>
    <dbReference type="NCBI Taxonomy" id="1682741"/>
    <lineage>
        <taxon>Bacteria</taxon>
        <taxon>Bacillati</taxon>
        <taxon>Actinomycetota</taxon>
        <taxon>Actinomycetes</taxon>
        <taxon>Micrococcales</taxon>
        <taxon>Micrococcaceae</taxon>
        <taxon>Zafaria</taxon>
    </lineage>
</organism>
<gene>
    <name evidence="3" type="ORF">NCCP1664_14870</name>
</gene>
<dbReference type="Pfam" id="PF26604">
    <property type="entry name" value="CBU_0592"/>
    <property type="match status" value="1"/>
</dbReference>
<dbReference type="EMBL" id="BKDJ01000006">
    <property type="protein sequence ID" value="GER22991.1"/>
    <property type="molecule type" value="Genomic_DNA"/>
</dbReference>
<feature type="domain" description="CBU-0592-like" evidence="2">
    <location>
        <begin position="4"/>
        <end position="78"/>
    </location>
</feature>
<dbReference type="NCBIfam" id="NF047864">
    <property type="entry name" value="CBU_0592_membra"/>
    <property type="match status" value="1"/>
</dbReference>
<evidence type="ECO:0000256" key="1">
    <source>
        <dbReference type="SAM" id="Phobius"/>
    </source>
</evidence>
<name>A0A5A7NTD0_9MICC</name>
<evidence type="ECO:0000259" key="2">
    <source>
        <dbReference type="Pfam" id="PF26604"/>
    </source>
</evidence>
<dbReference type="AlphaFoldDB" id="A0A5A7NTD0"/>
<feature type="transmembrane region" description="Helical" evidence="1">
    <location>
        <begin position="6"/>
        <end position="22"/>
    </location>
</feature>
<protein>
    <recommendedName>
        <fullName evidence="2">CBU-0592-like domain-containing protein</fullName>
    </recommendedName>
</protein>
<sequence length="108" mass="11331">MLAAVLGWMGMLGTFIAYAMLCRGRLTQESFMYAALNTAGGLVGGISCALYGAWPSVVSNVAWSLVGLHSLVRMYFQRHSAAAAVPPEADGCVQLDPKAGQGGRARIP</sequence>
<feature type="transmembrane region" description="Helical" evidence="1">
    <location>
        <begin position="34"/>
        <end position="54"/>
    </location>
</feature>
<keyword evidence="1" id="KW-0812">Transmembrane</keyword>
<comment type="caution">
    <text evidence="3">The sequence shown here is derived from an EMBL/GenBank/DDBJ whole genome shotgun (WGS) entry which is preliminary data.</text>
</comment>
<evidence type="ECO:0000313" key="3">
    <source>
        <dbReference type="EMBL" id="GER22991.1"/>
    </source>
</evidence>
<keyword evidence="1" id="KW-0472">Membrane</keyword>
<keyword evidence="4" id="KW-1185">Reference proteome</keyword>
<dbReference type="RefSeq" id="WP_149956604.1">
    <property type="nucleotide sequence ID" value="NZ_BKDJ01000006.1"/>
</dbReference>
<accession>A0A5A7NTD0</accession>